<dbReference type="GO" id="GO:0016491">
    <property type="term" value="F:oxidoreductase activity"/>
    <property type="evidence" value="ECO:0007669"/>
    <property type="project" value="InterPro"/>
</dbReference>
<dbReference type="PIRSF" id="PIRSF036389">
    <property type="entry name" value="IOR_B"/>
    <property type="match status" value="1"/>
</dbReference>
<dbReference type="InterPro" id="IPR012368">
    <property type="entry name" value="OxRdtase_Mopterin-bd_su_IorB"/>
</dbReference>
<dbReference type="STRING" id="1267423.SAMN05216290_2795"/>
<dbReference type="InterPro" id="IPR052516">
    <property type="entry name" value="N-heterocyclic_Hydroxylase"/>
</dbReference>
<name>A0A1I0QVZ0_9BACT</name>
<gene>
    <name evidence="2" type="ORF">SAMN05216290_2795</name>
</gene>
<dbReference type="InterPro" id="IPR006311">
    <property type="entry name" value="TAT_signal"/>
</dbReference>
<dbReference type="SUPFAM" id="SSF56003">
    <property type="entry name" value="Molybdenum cofactor-binding domain"/>
    <property type="match status" value="2"/>
</dbReference>
<evidence type="ECO:0000313" key="3">
    <source>
        <dbReference type="Proteomes" id="UP000199437"/>
    </source>
</evidence>
<dbReference type="Gene3D" id="3.30.365.10">
    <property type="entry name" value="Aldehyde oxidase/xanthine dehydrogenase, molybdopterin binding domain"/>
    <property type="match status" value="4"/>
</dbReference>
<evidence type="ECO:0000259" key="1">
    <source>
        <dbReference type="SMART" id="SM01008"/>
    </source>
</evidence>
<dbReference type="SMART" id="SM01008">
    <property type="entry name" value="Ald_Xan_dh_C"/>
    <property type="match status" value="1"/>
</dbReference>
<dbReference type="Pfam" id="PF20256">
    <property type="entry name" value="MoCoBD_2"/>
    <property type="match status" value="2"/>
</dbReference>
<dbReference type="GeneID" id="99987484"/>
<dbReference type="Pfam" id="PF02738">
    <property type="entry name" value="MoCoBD_1"/>
    <property type="match status" value="1"/>
</dbReference>
<proteinExistence type="predicted"/>
<evidence type="ECO:0000313" key="2">
    <source>
        <dbReference type="EMBL" id="SEW31872.1"/>
    </source>
</evidence>
<feature type="domain" description="Aldehyde oxidase/xanthine dehydrogenase a/b hammerhead" evidence="1">
    <location>
        <begin position="205"/>
        <end position="294"/>
    </location>
</feature>
<dbReference type="InterPro" id="IPR019546">
    <property type="entry name" value="TAT_signal_bac_arc"/>
</dbReference>
<dbReference type="Gene3D" id="3.90.1170.50">
    <property type="entry name" value="Aldehyde oxidase/xanthine dehydrogenase, a/b hammerhead"/>
    <property type="match status" value="1"/>
</dbReference>
<dbReference type="PANTHER" id="PTHR47495">
    <property type="entry name" value="ALDEHYDE DEHYDROGENASE"/>
    <property type="match status" value="1"/>
</dbReference>
<dbReference type="InterPro" id="IPR000674">
    <property type="entry name" value="Ald_Oxase/Xan_DH_a/b"/>
</dbReference>
<dbReference type="PANTHER" id="PTHR47495:SF1">
    <property type="entry name" value="BLL3820 PROTEIN"/>
    <property type="match status" value="1"/>
</dbReference>
<sequence>MTLIKTKVDRRSFLKTSALAGGGLMIGFAWGCSPAETVRPPASEWFDINAFLTIADNGEITIMSPNPEIGQNVKTSMPMIVAEELDASWEDVIVKQAPLDTKNYQRQVAGGSQSIRQGWQSLRMAGATARHLMVLTAAKEWGVDAASLKTENGYVVNGSEKRSYGELASKAAGIEVPAEVPLKDPKDFKIIGKSKKNVDLDEIVTGKPLFGIDYQKEGMVYAAVLRPQAFGTRLKTLDDTEARKVNGVIDVVRFTDHTSDADKARGEKVAVIATNTWAAIKGQRALKVTWEDSQHRESTPEHIAKLDAALKKADGKSERRNDGNINKAFAEADGVFEKSYEAPFLPHNTLEPMNFFADVTDEKVELMGPIQTPQWSLGTIAQLLGRDESEISIGMTRMGGGFGRRLYGDFVVEAAAISNKIRKPVKLQYTREDDMTAGIYRPSSKYRFKAAYKNGKVTGYHLTGAGIRMGGTTREHWFPAGGIENYRVDSHNIDSNITTGAWRAPVTNFLAVAEQSFFDELAEEMGIDAIQLRLDILEQAKSNPFGEPLDYEPEKMIGVIKLAADKGNWGKAPNGVSKGFSSYYSHNTYVAEVVDVVTENGQPRVSNITVAVDCGIVVNPDAAINQVQGGAVDGIGHAMYGDFGFENGTPQANNFDKFRLIRSKEAPSVDVHFVESLNSPTGLGEPSLPPAGGALANAIAAATGRRIYKIPFAKQDLAMG</sequence>
<reference evidence="3" key="1">
    <citation type="submission" date="2016-10" db="EMBL/GenBank/DDBJ databases">
        <authorList>
            <person name="Varghese N."/>
            <person name="Submissions S."/>
        </authorList>
    </citation>
    <scope>NUCLEOTIDE SEQUENCE [LARGE SCALE GENOMIC DNA]</scope>
    <source>
        <strain evidence="3">CGMCC 1.12402</strain>
    </source>
</reference>
<dbReference type="InterPro" id="IPR037165">
    <property type="entry name" value="AldOxase/xan_DH_Mopterin-bd_sf"/>
</dbReference>
<keyword evidence="3" id="KW-1185">Reference proteome</keyword>
<accession>A0A1I0QVZ0</accession>
<dbReference type="EMBL" id="FOIR01000002">
    <property type="protein sequence ID" value="SEW31872.1"/>
    <property type="molecule type" value="Genomic_DNA"/>
</dbReference>
<dbReference type="RefSeq" id="WP_090259180.1">
    <property type="nucleotide sequence ID" value="NZ_FOIR01000002.1"/>
</dbReference>
<dbReference type="AlphaFoldDB" id="A0A1I0QVZ0"/>
<dbReference type="InterPro" id="IPR008274">
    <property type="entry name" value="AldOxase/xan_DH_MoCoBD1"/>
</dbReference>
<dbReference type="InterPro" id="IPR046867">
    <property type="entry name" value="AldOxase/xan_DH_MoCoBD2"/>
</dbReference>
<organism evidence="2 3">
    <name type="scientific">Roseivirga pacifica</name>
    <dbReference type="NCBI Taxonomy" id="1267423"/>
    <lineage>
        <taxon>Bacteria</taxon>
        <taxon>Pseudomonadati</taxon>
        <taxon>Bacteroidota</taxon>
        <taxon>Cytophagia</taxon>
        <taxon>Cytophagales</taxon>
        <taxon>Roseivirgaceae</taxon>
        <taxon>Roseivirga</taxon>
    </lineage>
</organism>
<dbReference type="Proteomes" id="UP000199437">
    <property type="component" value="Unassembled WGS sequence"/>
</dbReference>
<dbReference type="OrthoDB" id="9767994at2"/>
<dbReference type="PROSITE" id="PS51318">
    <property type="entry name" value="TAT"/>
    <property type="match status" value="1"/>
</dbReference>
<protein>
    <submittedName>
        <fullName evidence="2">Isoquinoline 1-oxidoreductase, beta subunit</fullName>
    </submittedName>
</protein>
<dbReference type="NCBIfam" id="TIGR01409">
    <property type="entry name" value="TAT_signal_seq"/>
    <property type="match status" value="1"/>
</dbReference>